<comment type="caution">
    <text evidence="2">The sequence shown here is derived from an EMBL/GenBank/DDBJ whole genome shotgun (WGS) entry which is preliminary data.</text>
</comment>
<organism evidence="2 3">
    <name type="scientific">Aspergillus pseudoustus</name>
    <dbReference type="NCBI Taxonomy" id="1810923"/>
    <lineage>
        <taxon>Eukaryota</taxon>
        <taxon>Fungi</taxon>
        <taxon>Dikarya</taxon>
        <taxon>Ascomycota</taxon>
        <taxon>Pezizomycotina</taxon>
        <taxon>Eurotiomycetes</taxon>
        <taxon>Eurotiomycetidae</taxon>
        <taxon>Eurotiales</taxon>
        <taxon>Aspergillaceae</taxon>
        <taxon>Aspergillus</taxon>
        <taxon>Aspergillus subgen. Nidulantes</taxon>
    </lineage>
</organism>
<gene>
    <name evidence="2" type="ORF">BJY01DRAFT_132766</name>
</gene>
<dbReference type="EMBL" id="JBFXLU010000037">
    <property type="protein sequence ID" value="KAL2850345.1"/>
    <property type="molecule type" value="Genomic_DNA"/>
</dbReference>
<name>A0ABR4KDK4_9EURO</name>
<keyword evidence="1" id="KW-1133">Transmembrane helix</keyword>
<keyword evidence="3" id="KW-1185">Reference proteome</keyword>
<proteinExistence type="predicted"/>
<reference evidence="2 3" key="1">
    <citation type="submission" date="2024-07" db="EMBL/GenBank/DDBJ databases">
        <title>Section-level genome sequencing and comparative genomics of Aspergillus sections Usti and Cavernicolus.</title>
        <authorList>
            <consortium name="Lawrence Berkeley National Laboratory"/>
            <person name="Nybo J.L."/>
            <person name="Vesth T.C."/>
            <person name="Theobald S."/>
            <person name="Frisvad J.C."/>
            <person name="Larsen T.O."/>
            <person name="Kjaerboelling I."/>
            <person name="Rothschild-Mancinelli K."/>
            <person name="Lyhne E.K."/>
            <person name="Kogle M.E."/>
            <person name="Barry K."/>
            <person name="Clum A."/>
            <person name="Na H."/>
            <person name="Ledsgaard L."/>
            <person name="Lin J."/>
            <person name="Lipzen A."/>
            <person name="Kuo A."/>
            <person name="Riley R."/>
            <person name="Mondo S."/>
            <person name="Labutti K."/>
            <person name="Haridas S."/>
            <person name="Pangalinan J."/>
            <person name="Salamov A.A."/>
            <person name="Simmons B.A."/>
            <person name="Magnuson J.K."/>
            <person name="Chen J."/>
            <person name="Drula E."/>
            <person name="Henrissat B."/>
            <person name="Wiebenga A."/>
            <person name="Lubbers R.J."/>
            <person name="Gomes A.C."/>
            <person name="Makela M.R."/>
            <person name="Stajich J."/>
            <person name="Grigoriev I.V."/>
            <person name="Mortensen U.H."/>
            <person name="De Vries R.P."/>
            <person name="Baker S.E."/>
            <person name="Andersen M.R."/>
        </authorList>
    </citation>
    <scope>NUCLEOTIDE SEQUENCE [LARGE SCALE GENOMIC DNA]</scope>
    <source>
        <strain evidence="2 3">CBS 123904</strain>
    </source>
</reference>
<feature type="transmembrane region" description="Helical" evidence="1">
    <location>
        <begin position="20"/>
        <end position="43"/>
    </location>
</feature>
<keyword evidence="1" id="KW-0472">Membrane</keyword>
<keyword evidence="1" id="KW-0812">Transmembrane</keyword>
<protein>
    <submittedName>
        <fullName evidence="2">Uncharacterized protein</fullName>
    </submittedName>
</protein>
<accession>A0ABR4KDK4</accession>
<evidence type="ECO:0000256" key="1">
    <source>
        <dbReference type="SAM" id="Phobius"/>
    </source>
</evidence>
<dbReference type="Proteomes" id="UP001610446">
    <property type="component" value="Unassembled WGS sequence"/>
</dbReference>
<evidence type="ECO:0000313" key="2">
    <source>
        <dbReference type="EMBL" id="KAL2850345.1"/>
    </source>
</evidence>
<evidence type="ECO:0000313" key="3">
    <source>
        <dbReference type="Proteomes" id="UP001610446"/>
    </source>
</evidence>
<sequence length="95" mass="10076">MSKMASPDGITTAAPGKSKAILSFVILVFLTNLGILALLGVIVSQAFVVNDKLHKGDATVIAHIAEDYLPVSVMTMPSPVYVHVMNTPTVRADVR</sequence>